<dbReference type="AlphaFoldDB" id="Q2PY87"/>
<name>Q2PY87_9BACT</name>
<dbReference type="PANTHER" id="PTHR42792:SF1">
    <property type="entry name" value="FLAGELLAR HOOK-ASSOCIATED PROTEIN 3"/>
    <property type="match status" value="1"/>
</dbReference>
<dbReference type="Pfam" id="PF00700">
    <property type="entry name" value="Flagellin_C"/>
    <property type="match status" value="1"/>
</dbReference>
<keyword evidence="3" id="KW-0975">Bacterial flagellum</keyword>
<feature type="domain" description="Flagellin C-terminal" evidence="4">
    <location>
        <begin position="246"/>
        <end position="325"/>
    </location>
</feature>
<accession>Q2PY87</accession>
<dbReference type="EMBL" id="DQ295239">
    <property type="protein sequence ID" value="ABC25340.1"/>
    <property type="molecule type" value="Genomic_DNA"/>
</dbReference>
<dbReference type="Gene3D" id="1.20.1330.10">
    <property type="entry name" value="f41 fragment of flagellin, N-terminal domain"/>
    <property type="match status" value="1"/>
</dbReference>
<comment type="similarity">
    <text evidence="2">Belongs to the bacterial flagellin family.</text>
</comment>
<evidence type="ECO:0000259" key="4">
    <source>
        <dbReference type="Pfam" id="PF00700"/>
    </source>
</evidence>
<proteinExistence type="inferred from homology"/>
<protein>
    <submittedName>
        <fullName evidence="5">Flagellin and related hook-associated protein</fullName>
    </submittedName>
</protein>
<evidence type="ECO:0000313" key="5">
    <source>
        <dbReference type="EMBL" id="ABC25340.1"/>
    </source>
</evidence>
<evidence type="ECO:0000256" key="3">
    <source>
        <dbReference type="ARBA" id="ARBA00023143"/>
    </source>
</evidence>
<sequence length="326" mass="35103">MQHFHLQRNNTALKTALNSLTGQLSSGEVSDKVKASGGDTTRFNAIDNRLKVLDSFSQSIKETQQTLSTTQVLLDNFDSKRDAMTGSLLLVIPDSSDFQIEEASRAARNSFDGLVSTLNTRLGDESLFSGTAVSQAALTSPAVMLADIVTQIGGSTDFNVITATVDTWFDDPAGGFLTLGYQGDLGEKPERHLDNDTRIKLGVRADDAGIKAVLKGAVLAVVGQELLGLDKRTQAALLFEGGLQLQSAADDLAQVKGRIGHFEGEVERIAISQSSEISALSMARNLITQADPFEVATELKAVQLQLETHYAMTARLSRLSLVEYLR</sequence>
<keyword evidence="5" id="KW-0969">Cilium</keyword>
<organism evidence="5">
    <name type="scientific">uncultured marine bacterium Ant24C4</name>
    <dbReference type="NCBI Taxonomy" id="360425"/>
    <lineage>
        <taxon>Bacteria</taxon>
        <taxon>environmental samples</taxon>
    </lineage>
</organism>
<dbReference type="SUPFAM" id="SSF64518">
    <property type="entry name" value="Phase 1 flagellin"/>
    <property type="match status" value="1"/>
</dbReference>
<comment type="subcellular location">
    <subcellularLocation>
        <location evidence="1">Bacterial flagellum</location>
    </subcellularLocation>
</comment>
<keyword evidence="5" id="KW-0966">Cell projection</keyword>
<dbReference type="GO" id="GO:0005198">
    <property type="term" value="F:structural molecule activity"/>
    <property type="evidence" value="ECO:0007669"/>
    <property type="project" value="InterPro"/>
</dbReference>
<dbReference type="GO" id="GO:0009288">
    <property type="term" value="C:bacterial-type flagellum"/>
    <property type="evidence" value="ECO:0007669"/>
    <property type="project" value="InterPro"/>
</dbReference>
<dbReference type="InterPro" id="IPR046358">
    <property type="entry name" value="Flagellin_C"/>
</dbReference>
<dbReference type="InterPro" id="IPR001492">
    <property type="entry name" value="Flagellin"/>
</dbReference>
<dbReference type="PANTHER" id="PTHR42792">
    <property type="entry name" value="FLAGELLIN"/>
    <property type="match status" value="1"/>
</dbReference>
<keyword evidence="5" id="KW-0282">Flagellum</keyword>
<evidence type="ECO:0000256" key="2">
    <source>
        <dbReference type="ARBA" id="ARBA00005709"/>
    </source>
</evidence>
<evidence type="ECO:0000256" key="1">
    <source>
        <dbReference type="ARBA" id="ARBA00004365"/>
    </source>
</evidence>
<reference evidence="5" key="1">
    <citation type="journal article" date="2006" name="Appl. Environ. Microbiol.">
        <title>Comparative genomics of DNA fragments from six Antarctic marine planktonic bacteria.</title>
        <authorList>
            <person name="Grzymski J.J."/>
            <person name="Carter B.J."/>
            <person name="DeLong E.F."/>
            <person name="Feldman R.A."/>
            <person name="Ghadiri A."/>
            <person name="Murray A.E."/>
        </authorList>
    </citation>
    <scope>NUCLEOTIDE SEQUENCE</scope>
</reference>